<dbReference type="PROSITE" id="PS51515">
    <property type="entry name" value="BIN3_SAM"/>
    <property type="match status" value="1"/>
</dbReference>
<name>A0A1B0GAG5_GLOMM</name>
<accession>A0A1B0GAG5</accession>
<feature type="compositionally biased region" description="Polar residues" evidence="7">
    <location>
        <begin position="1076"/>
        <end position="1091"/>
    </location>
</feature>
<evidence type="ECO:0000256" key="6">
    <source>
        <dbReference type="RuleBase" id="RU367087"/>
    </source>
</evidence>
<dbReference type="GO" id="GO:0008171">
    <property type="term" value="F:O-methyltransferase activity"/>
    <property type="evidence" value="ECO:0007669"/>
    <property type="project" value="UniProtKB-UniRule"/>
</dbReference>
<dbReference type="STRING" id="37546.A0A1B0GAG5"/>
<comment type="similarity">
    <text evidence="1 6">Belongs to the methyltransferase superfamily.</text>
</comment>
<dbReference type="VEuPathDB" id="VectorBase:GMOY010300"/>
<dbReference type="PhylomeDB" id="A0A1B0GAG5"/>
<evidence type="ECO:0000256" key="7">
    <source>
        <dbReference type="SAM" id="MobiDB-lite"/>
    </source>
</evidence>
<dbReference type="AlphaFoldDB" id="A0A1B0GAG5"/>
<dbReference type="EMBL" id="CCAG010013620">
    <property type="status" value="NOT_ANNOTATED_CDS"/>
    <property type="molecule type" value="Genomic_DNA"/>
</dbReference>
<feature type="region of interest" description="Disordered" evidence="7">
    <location>
        <begin position="338"/>
        <end position="380"/>
    </location>
</feature>
<dbReference type="GO" id="GO:0040031">
    <property type="term" value="P:snRNA modification"/>
    <property type="evidence" value="ECO:0007669"/>
    <property type="project" value="TreeGrafter"/>
</dbReference>
<evidence type="ECO:0000256" key="2">
    <source>
        <dbReference type="ARBA" id="ARBA00022603"/>
    </source>
</evidence>
<dbReference type="InterPro" id="IPR010675">
    <property type="entry name" value="Bin3_C"/>
</dbReference>
<dbReference type="GO" id="GO:0032259">
    <property type="term" value="P:methylation"/>
    <property type="evidence" value="ECO:0007669"/>
    <property type="project" value="UniProtKB-KW"/>
</dbReference>
<evidence type="ECO:0000256" key="4">
    <source>
        <dbReference type="ARBA" id="ARBA00022691"/>
    </source>
</evidence>
<evidence type="ECO:0000313" key="10">
    <source>
        <dbReference type="Proteomes" id="UP000092444"/>
    </source>
</evidence>
<evidence type="ECO:0000313" key="9">
    <source>
        <dbReference type="EnsemblMetazoa" id="GMOY010300-PA"/>
    </source>
</evidence>
<keyword evidence="10" id="KW-1185">Reference proteome</keyword>
<protein>
    <recommendedName>
        <fullName evidence="6">RNA methyltransferase</fullName>
        <ecNumber evidence="6">2.1.1.-</ecNumber>
    </recommendedName>
</protein>
<dbReference type="GO" id="GO:0017069">
    <property type="term" value="F:snRNA binding"/>
    <property type="evidence" value="ECO:0007669"/>
    <property type="project" value="TreeGrafter"/>
</dbReference>
<proteinExistence type="inferred from homology"/>
<dbReference type="Pfam" id="PF06859">
    <property type="entry name" value="Bin3"/>
    <property type="match status" value="1"/>
</dbReference>
<feature type="domain" description="Bin3-type SAM" evidence="8">
    <location>
        <begin position="640"/>
        <end position="971"/>
    </location>
</feature>
<keyword evidence="4 5" id="KW-0949">S-adenosyl-L-methionine</keyword>
<feature type="compositionally biased region" description="Polar residues" evidence="7">
    <location>
        <begin position="269"/>
        <end position="292"/>
    </location>
</feature>
<keyword evidence="3 6" id="KW-0808">Transferase</keyword>
<feature type="compositionally biased region" description="Polar residues" evidence="7">
    <location>
        <begin position="1117"/>
        <end position="1137"/>
    </location>
</feature>
<dbReference type="EnsemblMetazoa" id="GMOY010300-RA">
    <property type="protein sequence ID" value="GMOY010300-PA"/>
    <property type="gene ID" value="GMOY010300"/>
</dbReference>
<dbReference type="CDD" id="cd02440">
    <property type="entry name" value="AdoMet_MTases"/>
    <property type="match status" value="1"/>
</dbReference>
<dbReference type="PANTHER" id="PTHR12315:SF0">
    <property type="entry name" value="7SK SNRNA METHYLPHOSPHATE CAPPING ENZYME"/>
    <property type="match status" value="1"/>
</dbReference>
<dbReference type="GO" id="GO:0008173">
    <property type="term" value="F:RNA methyltransferase activity"/>
    <property type="evidence" value="ECO:0007669"/>
    <property type="project" value="UniProtKB-UniRule"/>
</dbReference>
<evidence type="ECO:0000256" key="3">
    <source>
        <dbReference type="ARBA" id="ARBA00022679"/>
    </source>
</evidence>
<feature type="compositionally biased region" description="Low complexity" evidence="7">
    <location>
        <begin position="1055"/>
        <end position="1065"/>
    </location>
</feature>
<reference evidence="9" key="1">
    <citation type="submission" date="2020-05" db="UniProtKB">
        <authorList>
            <consortium name="EnsemblMetazoa"/>
        </authorList>
    </citation>
    <scope>IDENTIFICATION</scope>
    <source>
        <strain evidence="9">Yale</strain>
    </source>
</reference>
<keyword evidence="2 6" id="KW-0489">Methyltransferase</keyword>
<dbReference type="EC" id="2.1.1.-" evidence="6"/>
<feature type="region of interest" description="Disordered" evidence="7">
    <location>
        <begin position="1038"/>
        <end position="1139"/>
    </location>
</feature>
<dbReference type="PANTHER" id="PTHR12315">
    <property type="entry name" value="BICOID-INTERACTING PROTEIN RELATED"/>
    <property type="match status" value="1"/>
</dbReference>
<evidence type="ECO:0000256" key="1">
    <source>
        <dbReference type="ARBA" id="ARBA00008361"/>
    </source>
</evidence>
<dbReference type="InterPro" id="IPR039772">
    <property type="entry name" value="Bin3-like"/>
</dbReference>
<evidence type="ECO:0000256" key="5">
    <source>
        <dbReference type="PROSITE-ProRule" id="PRU00848"/>
    </source>
</evidence>
<dbReference type="InterPro" id="IPR029063">
    <property type="entry name" value="SAM-dependent_MTases_sf"/>
</dbReference>
<feature type="region of interest" description="Disordered" evidence="7">
    <location>
        <begin position="269"/>
        <end position="296"/>
    </location>
</feature>
<feature type="compositionally biased region" description="Basic residues" evidence="7">
    <location>
        <begin position="347"/>
        <end position="364"/>
    </location>
</feature>
<dbReference type="SUPFAM" id="SSF53335">
    <property type="entry name" value="S-adenosyl-L-methionine-dependent methyltransferases"/>
    <property type="match status" value="1"/>
</dbReference>
<evidence type="ECO:0000259" key="8">
    <source>
        <dbReference type="PROSITE" id="PS51515"/>
    </source>
</evidence>
<organism evidence="9 10">
    <name type="scientific">Glossina morsitans morsitans</name>
    <name type="common">Savannah tsetse fly</name>
    <dbReference type="NCBI Taxonomy" id="37546"/>
    <lineage>
        <taxon>Eukaryota</taxon>
        <taxon>Metazoa</taxon>
        <taxon>Ecdysozoa</taxon>
        <taxon>Arthropoda</taxon>
        <taxon>Hexapoda</taxon>
        <taxon>Insecta</taxon>
        <taxon>Pterygota</taxon>
        <taxon>Neoptera</taxon>
        <taxon>Endopterygota</taxon>
        <taxon>Diptera</taxon>
        <taxon>Brachycera</taxon>
        <taxon>Muscomorpha</taxon>
        <taxon>Hippoboscoidea</taxon>
        <taxon>Glossinidae</taxon>
        <taxon>Glossina</taxon>
    </lineage>
</organism>
<dbReference type="Proteomes" id="UP000092444">
    <property type="component" value="Unassembled WGS sequence"/>
</dbReference>
<dbReference type="Gene3D" id="3.40.50.150">
    <property type="entry name" value="Vaccinia Virus protein VP39"/>
    <property type="match status" value="2"/>
</dbReference>
<dbReference type="InterPro" id="IPR024160">
    <property type="entry name" value="BIN3_SAM-bd_dom"/>
</dbReference>
<sequence>MDQFSGFDSKSLKDSLCNQYGVSDKSISISESVKLANSKSKTLQQGHQFRAPQQFVRHKKITTSVASKLSANKKSRTWNKKQKNNKMQSIGNILTHKIKTFIQSSNASTSENIDLENIRHMENYTCAHPHKTSCSNESKNNTLVPVVHDHGFLQQQHVHRRFSVNQRNHYNPASSTMHNNLSTCSGTANGLVNTCCAAGDCNAAITKDVLPPGSSSTSTVMHNCVGANSHCCIRSKFFLPDKRPRKGNIIPPTKFLLGGNISDPLNLNSLQNEGQTSSFNNTPATTPRQSPITTPPKVEVIIPPNIHDPLHLLDPVDSREYEKQLTSPMKRGIGLMLKSLSGPKGLNKTHKHRQRKNRKMKRRRYESSNSSMNVSADDPDSFKYLNSSVPSEVSNITISVKQQINSSSTASDVLVLKSGEELSSLPNNAHELLSDMDYRMGDGMLIKQDKNRELSLDLSLNDSSGENGSCTINHRKRKLSENISQKNKKYRSDSMNKIVSPVVPQPGAWARQIRSIATGARKITSKSLSNNDPNSCNEEGKYPIIDTTKESSLRHNEAAVDVSLESDFTTTESRQVLNIVPQPATAELSNIRRTKQSKTNASSNDLKKCELPSFKAANAKYCYGNYKRHDGFRNLNEFIDVRLKVFQRFPELFKDKDVLDIGCNIGQMTISIAQKLSPKSILGIDIDKELISQARRNLGLHVLIPEDMRKKNEIPADQKVNIKRRKNTKNFKNYSIANNFNQLNNDRFYNHHHNRQIGVRETEVDLFPISFPLTYGCVVQMADASNNIESHSPVPTAINSLAHLGGVTITRSNLTTTPLKHNRNLKAKHLFPNNVFFRRTNYVLNDESQLANDMQQYDLILCLSVTKWIHLNFGDNGLKLAFKRMFNQLRPGGKLILEAQNWASYKRKKHLTLYAKGDYTPNHVRWSDAYCPQTPFETYRGIYATMPPLTMQSSYPVTSSIRSQNCATPRYIGDGNSGSYSCQQTPIYQSSTSQYYNPLETDSYLPSYDVEYLNHMYVFASPLYQTAWSPPTSMQYSSSHTPMFGSVRDSELDGDSNINNNNSGNFHRHVYPPNDEISSPNTNATSAFNSIRDTDTDDSNQLSAQRQRPHVYATNCEDGSSPSRNQPNLNDLDNSENGLLLDDDERTLILSPSCCDFNES</sequence>